<proteinExistence type="predicted"/>
<keyword evidence="3" id="KW-1185">Reference proteome</keyword>
<organism evidence="2 3">
    <name type="scientific">Cricetibacter osteomyelitidis</name>
    <dbReference type="NCBI Taxonomy" id="1521931"/>
    <lineage>
        <taxon>Bacteria</taxon>
        <taxon>Pseudomonadati</taxon>
        <taxon>Pseudomonadota</taxon>
        <taxon>Gammaproteobacteria</taxon>
        <taxon>Pasteurellales</taxon>
        <taxon>Pasteurellaceae</taxon>
        <taxon>Cricetibacter</taxon>
    </lineage>
</organism>
<accession>A0A4R2TK31</accession>
<name>A0A4R2TK31_9PAST</name>
<dbReference type="Proteomes" id="UP000295763">
    <property type="component" value="Unassembled WGS sequence"/>
</dbReference>
<sequence length="324" mass="38334">MIERYKRLRYSIRKRGNDEIEIRHSLLDGYVRGFFRALFIAIFIYGSYISAGYGERPFESGIRSVLTTYNWVINLDEELLPLYKEEISILENAKKDGWYTENLKTYDEYKTSYLSKYHKNDKIYLCIYIVMIVIILFLLFLPRPRGIRINRKKRLIYWQSLCGSHSIAYVPETGDPLSGLTYSRFGLYAFGGHKRFSLHIRIKDYRTKQITGGFYGVYPTPSEQHNADILNAIRAYLSEDDPEFLRYIGNRYKVCGTQFKIMFCNAFAPAIPFSRKKADKALDKALELWQKQNPQQQNDWFRHMQKQQEAIHKAHDDECLENRV</sequence>
<evidence type="ECO:0000313" key="2">
    <source>
        <dbReference type="EMBL" id="TCP95202.1"/>
    </source>
</evidence>
<dbReference type="RefSeq" id="WP_131976483.1">
    <property type="nucleotide sequence ID" value="NZ_SLYB01000010.1"/>
</dbReference>
<dbReference type="OrthoDB" id="5690088at2"/>
<protein>
    <submittedName>
        <fullName evidence="2">Uncharacterized protein</fullName>
    </submittedName>
</protein>
<dbReference type="EMBL" id="SLYB01000010">
    <property type="protein sequence ID" value="TCP95202.1"/>
    <property type="molecule type" value="Genomic_DNA"/>
</dbReference>
<keyword evidence="1" id="KW-1133">Transmembrane helix</keyword>
<keyword evidence="1" id="KW-0472">Membrane</keyword>
<gene>
    <name evidence="2" type="ORF">EDC44_11033</name>
</gene>
<evidence type="ECO:0000256" key="1">
    <source>
        <dbReference type="SAM" id="Phobius"/>
    </source>
</evidence>
<feature type="transmembrane region" description="Helical" evidence="1">
    <location>
        <begin position="33"/>
        <end position="51"/>
    </location>
</feature>
<dbReference type="AlphaFoldDB" id="A0A4R2TK31"/>
<feature type="transmembrane region" description="Helical" evidence="1">
    <location>
        <begin position="122"/>
        <end position="141"/>
    </location>
</feature>
<keyword evidence="1" id="KW-0812">Transmembrane</keyword>
<comment type="caution">
    <text evidence="2">The sequence shown here is derived from an EMBL/GenBank/DDBJ whole genome shotgun (WGS) entry which is preliminary data.</text>
</comment>
<reference evidence="2 3" key="1">
    <citation type="submission" date="2019-03" db="EMBL/GenBank/DDBJ databases">
        <title>Genomic Encyclopedia of Type Strains, Phase IV (KMG-IV): sequencing the most valuable type-strain genomes for metagenomic binning, comparative biology and taxonomic classification.</title>
        <authorList>
            <person name="Goeker M."/>
        </authorList>
    </citation>
    <scope>NUCLEOTIDE SEQUENCE [LARGE SCALE GENOMIC DNA]</scope>
    <source>
        <strain evidence="2 3">DSM 28404</strain>
    </source>
</reference>
<evidence type="ECO:0000313" key="3">
    <source>
        <dbReference type="Proteomes" id="UP000295763"/>
    </source>
</evidence>